<evidence type="ECO:0000313" key="10">
    <source>
        <dbReference type="Proteomes" id="UP000287865"/>
    </source>
</evidence>
<dbReference type="PRINTS" id="PR00481">
    <property type="entry name" value="LAMNOPPTDASE"/>
</dbReference>
<reference evidence="8 10" key="1">
    <citation type="journal article" date="2018" name="Front. Microbiol.">
        <title>Genome-Based Analysis Reveals the Taxonomy and Diversity of the Family Idiomarinaceae.</title>
        <authorList>
            <person name="Liu Y."/>
            <person name="Lai Q."/>
            <person name="Shao Z."/>
        </authorList>
    </citation>
    <scope>NUCLEOTIDE SEQUENCE [LARGE SCALE GENOMIC DNA]</scope>
    <source>
        <strain evidence="8 10">CF12-14</strain>
    </source>
</reference>
<dbReference type="Gene3D" id="3.40.630.10">
    <property type="entry name" value="Zn peptidases"/>
    <property type="match status" value="1"/>
</dbReference>
<proteinExistence type="inferred from homology"/>
<dbReference type="GO" id="GO:0005737">
    <property type="term" value="C:cytoplasm"/>
    <property type="evidence" value="ECO:0007669"/>
    <property type="project" value="InterPro"/>
</dbReference>
<dbReference type="EMBL" id="QLMD01000007">
    <property type="protein sequence ID" value="RAJ96912.1"/>
    <property type="molecule type" value="Genomic_DNA"/>
</dbReference>
<keyword evidence="4" id="KW-0378">Hydrolase</keyword>
<dbReference type="OrthoDB" id="6395216at2"/>
<comment type="similarity">
    <text evidence="1">Belongs to the peptidase M17 family.</text>
</comment>
<evidence type="ECO:0000256" key="1">
    <source>
        <dbReference type="ARBA" id="ARBA00009528"/>
    </source>
</evidence>
<evidence type="ECO:0000259" key="6">
    <source>
        <dbReference type="PROSITE" id="PS00631"/>
    </source>
</evidence>
<keyword evidence="5" id="KW-0464">Manganese</keyword>
<accession>A0A327X2L6</accession>
<dbReference type="SUPFAM" id="SSF53187">
    <property type="entry name" value="Zn-dependent exopeptidases"/>
    <property type="match status" value="1"/>
</dbReference>
<evidence type="ECO:0000256" key="3">
    <source>
        <dbReference type="ARBA" id="ARBA00022670"/>
    </source>
</evidence>
<name>A0A327X2L6_9GAMM</name>
<dbReference type="PANTHER" id="PTHR11963">
    <property type="entry name" value="LEUCINE AMINOPEPTIDASE-RELATED"/>
    <property type="match status" value="1"/>
</dbReference>
<keyword evidence="10" id="KW-1185">Reference proteome</keyword>
<dbReference type="GO" id="GO:0006508">
    <property type="term" value="P:proteolysis"/>
    <property type="evidence" value="ECO:0007669"/>
    <property type="project" value="UniProtKB-KW"/>
</dbReference>
<reference evidence="7 9" key="2">
    <citation type="submission" date="2018-06" db="EMBL/GenBank/DDBJ databases">
        <title>Genomic Encyclopedia of Type Strains, Phase III (KMG-III): the genomes of soil and plant-associated and newly described type strains.</title>
        <authorList>
            <person name="Whitman W."/>
        </authorList>
    </citation>
    <scope>NUCLEOTIDE SEQUENCE [LARGE SCALE GENOMIC DNA]</scope>
    <source>
        <strain evidence="7 9">CGMCC 1.15366</strain>
    </source>
</reference>
<dbReference type="InterPro" id="IPR011356">
    <property type="entry name" value="Leucine_aapep/pepB"/>
</dbReference>
<gene>
    <name evidence="7" type="ORF">B0I24_107127</name>
    <name evidence="8" type="ORF">CWE07_08645</name>
</gene>
<organism evidence="7 9">
    <name type="scientific">Aliidiomarina maris</name>
    <dbReference type="NCBI Taxonomy" id="531312"/>
    <lineage>
        <taxon>Bacteria</taxon>
        <taxon>Pseudomonadati</taxon>
        <taxon>Pseudomonadota</taxon>
        <taxon>Gammaproteobacteria</taxon>
        <taxon>Alteromonadales</taxon>
        <taxon>Idiomarinaceae</taxon>
        <taxon>Aliidiomarina</taxon>
    </lineage>
</organism>
<evidence type="ECO:0000256" key="4">
    <source>
        <dbReference type="ARBA" id="ARBA00022801"/>
    </source>
</evidence>
<dbReference type="PROSITE" id="PS00631">
    <property type="entry name" value="CYTOSOL_AP"/>
    <property type="match status" value="1"/>
</dbReference>
<dbReference type="CDD" id="cd00433">
    <property type="entry name" value="Peptidase_M17"/>
    <property type="match status" value="1"/>
</dbReference>
<dbReference type="Proteomes" id="UP000287865">
    <property type="component" value="Unassembled WGS sequence"/>
</dbReference>
<dbReference type="Proteomes" id="UP000249203">
    <property type="component" value="Unassembled WGS sequence"/>
</dbReference>
<dbReference type="PANTHER" id="PTHR11963:SF48">
    <property type="entry name" value="DIPEPTIDASE B, ISOFORM A"/>
    <property type="match status" value="1"/>
</dbReference>
<dbReference type="GO" id="GO:0030145">
    <property type="term" value="F:manganese ion binding"/>
    <property type="evidence" value="ECO:0007669"/>
    <property type="project" value="InterPro"/>
</dbReference>
<evidence type="ECO:0000313" key="9">
    <source>
        <dbReference type="Proteomes" id="UP000249203"/>
    </source>
</evidence>
<keyword evidence="3" id="KW-0645">Protease</keyword>
<evidence type="ECO:0000313" key="8">
    <source>
        <dbReference type="EMBL" id="RUO24150.1"/>
    </source>
</evidence>
<dbReference type="EMBL" id="PIPK01000007">
    <property type="protein sequence ID" value="RUO24150.1"/>
    <property type="molecule type" value="Genomic_DNA"/>
</dbReference>
<evidence type="ECO:0000313" key="7">
    <source>
        <dbReference type="EMBL" id="RAJ96912.1"/>
    </source>
</evidence>
<dbReference type="RefSeq" id="WP_111569568.1">
    <property type="nucleotide sequence ID" value="NZ_PIPK01000007.1"/>
</dbReference>
<feature type="domain" description="Cytosol aminopeptidase" evidence="6">
    <location>
        <begin position="337"/>
        <end position="344"/>
    </location>
</feature>
<dbReference type="Pfam" id="PF00883">
    <property type="entry name" value="Peptidase_M17"/>
    <property type="match status" value="1"/>
</dbReference>
<dbReference type="AlphaFoldDB" id="A0A327X2L6"/>
<dbReference type="InterPro" id="IPR000819">
    <property type="entry name" value="Peptidase_M17_C"/>
</dbReference>
<dbReference type="GO" id="GO:0070006">
    <property type="term" value="F:metalloaminopeptidase activity"/>
    <property type="evidence" value="ECO:0007669"/>
    <property type="project" value="InterPro"/>
</dbReference>
<sequence>MAAPKLHQVSQLDNLNHADALIVIGPDFSQLPSSLAADFAAAQRIDQRVGQGAQLTICAAAPQQRLITVSTGPLDRDYDDVRRFYDAARQGIRVAMQAGATQPAIMLVAVPQHATYQHALALAAFGACQELYEPLEAREHFGDEVEPVTDITLVGEVDAAWLNAVEAGRRAGRDLCGTEPERMSPIKFAEYCQDIFAGTGVKVTVIDDRMQLEHEYPLLAAVGRASFNTPRQRPCVIRLEYTGSGEITDSLFMVGKAITYDTGGADLKTGGHMAGMSRDKGGAAGVAAFVKAVAELKPAHLKVVAEIGAARNSIGSDAFVADEIITGRSGVRVRIGNTDAEGRLVMADCLAHLREQALDAVNPSLYTVATLTGHAALSKGPYTALVPNGQAQSTGLVNELIQASELWGDPAELSVSRREDFDFVRGRTKADDLLSSNNGPSATTKRGHQFPMAFLAVVSGLDQHGRNSAKPLPYTHVDIAGSGVDTGDWQHGKPTSTPLLAFAGRFLS</sequence>
<evidence type="ECO:0000256" key="2">
    <source>
        <dbReference type="ARBA" id="ARBA00022438"/>
    </source>
</evidence>
<keyword evidence="2 7" id="KW-0031">Aminopeptidase</keyword>
<protein>
    <submittedName>
        <fullName evidence="7">Leucyl aminopeptidase</fullName>
    </submittedName>
    <submittedName>
        <fullName evidence="8">Peptidase M17</fullName>
    </submittedName>
</protein>
<evidence type="ECO:0000256" key="5">
    <source>
        <dbReference type="ARBA" id="ARBA00023211"/>
    </source>
</evidence>
<comment type="caution">
    <text evidence="7">The sequence shown here is derived from an EMBL/GenBank/DDBJ whole genome shotgun (WGS) entry which is preliminary data.</text>
</comment>